<dbReference type="CDD" id="cd03809">
    <property type="entry name" value="GT4_MtfB-like"/>
    <property type="match status" value="1"/>
</dbReference>
<dbReference type="EMBL" id="JAWDIU010000001">
    <property type="protein sequence ID" value="MDU0325771.1"/>
    <property type="molecule type" value="Genomic_DNA"/>
</dbReference>
<dbReference type="PANTHER" id="PTHR46401:SF2">
    <property type="entry name" value="GLYCOSYLTRANSFERASE WBBK-RELATED"/>
    <property type="match status" value="1"/>
</dbReference>
<evidence type="ECO:0000313" key="6">
    <source>
        <dbReference type="Proteomes" id="UP001256673"/>
    </source>
</evidence>
<dbReference type="Proteomes" id="UP001256673">
    <property type="component" value="Unassembled WGS sequence"/>
</dbReference>
<keyword evidence="6" id="KW-1185">Reference proteome</keyword>
<evidence type="ECO:0000256" key="1">
    <source>
        <dbReference type="ARBA" id="ARBA00022676"/>
    </source>
</evidence>
<keyword evidence="2" id="KW-0808">Transferase</keyword>
<accession>A0ABU3RS98</accession>
<organism evidence="5 6">
    <name type="scientific">Microbacterium algihabitans</name>
    <dbReference type="NCBI Taxonomy" id="3075992"/>
    <lineage>
        <taxon>Bacteria</taxon>
        <taxon>Bacillati</taxon>
        <taxon>Actinomycetota</taxon>
        <taxon>Actinomycetes</taxon>
        <taxon>Micrococcales</taxon>
        <taxon>Microbacteriaceae</taxon>
        <taxon>Microbacterium</taxon>
    </lineage>
</organism>
<reference evidence="5 6" key="1">
    <citation type="submission" date="2023-09" db="EMBL/GenBank/DDBJ databases">
        <title>Microbacterium fusihabitans sp. nov., Microbacterium phycihabitans sp. nov., and Microbacterium cervinum sp. nov., isolated from dried seaweeds of beach.</title>
        <authorList>
            <person name="Lee S.D."/>
        </authorList>
    </citation>
    <scope>NUCLEOTIDE SEQUENCE [LARGE SCALE GENOMIC DNA]</scope>
    <source>
        <strain evidence="5 6">KSW2-21</strain>
    </source>
</reference>
<evidence type="ECO:0000256" key="2">
    <source>
        <dbReference type="ARBA" id="ARBA00022679"/>
    </source>
</evidence>
<sequence>MTAGSGSSRLRVLMPSRFVDRHVGGNTTYARYIATGLEARGVPVGRIAAASHPVATAALETAAGLRRHAAGDVLHYVGDTGPLLGTRTPTVVTVHGVASRWIDVARRPAQEKAWRFRVGRAISAADHVITVSNSSARDVAEVFGVEPERLTTIEHGIDVERFSTPVELSAEVRAKLPERFALYLGNIEPRKNLVSLVRAFATPEVRALGLPLVIAGKAAWNADDSLGEIRDSPDVISLGFVSDEDRAALMQACEVFLFPSLYEGFGFPVLEALAAGAVVATSDRGSLAEVAGPSLRLPGLEPEAIAAGIVSAVTDDTARAQCRAEGLAWASRFTWDASVDKHLEVYRRVLR</sequence>
<evidence type="ECO:0000313" key="5">
    <source>
        <dbReference type="EMBL" id="MDU0325771.1"/>
    </source>
</evidence>
<dbReference type="InterPro" id="IPR001296">
    <property type="entry name" value="Glyco_trans_1"/>
</dbReference>
<evidence type="ECO:0000259" key="3">
    <source>
        <dbReference type="Pfam" id="PF00534"/>
    </source>
</evidence>
<dbReference type="SUPFAM" id="SSF53756">
    <property type="entry name" value="UDP-Glycosyltransferase/glycogen phosphorylase"/>
    <property type="match status" value="1"/>
</dbReference>
<comment type="caution">
    <text evidence="5">The sequence shown here is derived from an EMBL/GenBank/DDBJ whole genome shotgun (WGS) entry which is preliminary data.</text>
</comment>
<evidence type="ECO:0000259" key="4">
    <source>
        <dbReference type="Pfam" id="PF13439"/>
    </source>
</evidence>
<name>A0ABU3RS98_9MICO</name>
<keyword evidence="1" id="KW-0328">Glycosyltransferase</keyword>
<dbReference type="InterPro" id="IPR028098">
    <property type="entry name" value="Glyco_trans_4-like_N"/>
</dbReference>
<protein>
    <submittedName>
        <fullName evidence="5">Glycosyltransferase family 1 protein</fullName>
    </submittedName>
</protein>
<dbReference type="Pfam" id="PF00534">
    <property type="entry name" value="Glycos_transf_1"/>
    <property type="match status" value="1"/>
</dbReference>
<feature type="domain" description="Glycosyltransferase subfamily 4-like N-terminal" evidence="4">
    <location>
        <begin position="42"/>
        <end position="161"/>
    </location>
</feature>
<gene>
    <name evidence="5" type="ORF">RWH43_03265</name>
</gene>
<feature type="domain" description="Glycosyl transferase family 1" evidence="3">
    <location>
        <begin position="172"/>
        <end position="326"/>
    </location>
</feature>
<dbReference type="Gene3D" id="3.40.50.2000">
    <property type="entry name" value="Glycogen Phosphorylase B"/>
    <property type="match status" value="2"/>
</dbReference>
<proteinExistence type="predicted"/>
<dbReference type="PANTHER" id="PTHR46401">
    <property type="entry name" value="GLYCOSYLTRANSFERASE WBBK-RELATED"/>
    <property type="match status" value="1"/>
</dbReference>
<dbReference type="RefSeq" id="WP_222123892.1">
    <property type="nucleotide sequence ID" value="NZ_JAWDIU010000001.1"/>
</dbReference>
<dbReference type="Pfam" id="PF13439">
    <property type="entry name" value="Glyco_transf_4"/>
    <property type="match status" value="1"/>
</dbReference>